<accession>E3HRT0</accession>
<keyword evidence="2 6" id="KW-0349">Heme</keyword>
<keyword evidence="4" id="KW-0249">Electron transport</keyword>
<feature type="domain" description="Cytochrome c" evidence="7">
    <location>
        <begin position="190"/>
        <end position="277"/>
    </location>
</feature>
<proteinExistence type="predicted"/>
<sequence length="277" mass="29301">MLYPASSQQHRRQEGKTGSIRYSRVCGQAWAPFCALIDAIVEVFMKRVLSRMLVASGLLLGASALSTTSFAAEGAAGPVKPDAAKGGQLFDQGDAARGIIACASCHGAAGNSTIPVNPNLAAQSHEYLAKQLADFQIKPGAKLPVRNGAGGNPTPMTAMAQNLTPADMQNIALYLAQQPLKEPATAGQEKLVDLGQKIWRGGLPDRKVPACASCHSANGAGIPSQYPRLSGQFPMYIEEQLKLFRSGDRKNDVMFAIADRMSDADIKAVSDYAAGLR</sequence>
<dbReference type="GO" id="GO:0009055">
    <property type="term" value="F:electron transfer activity"/>
    <property type="evidence" value="ECO:0007669"/>
    <property type="project" value="InterPro"/>
</dbReference>
<evidence type="ECO:0000256" key="4">
    <source>
        <dbReference type="ARBA" id="ARBA00022982"/>
    </source>
</evidence>
<keyword evidence="1" id="KW-0813">Transport</keyword>
<evidence type="ECO:0000313" key="8">
    <source>
        <dbReference type="EMBL" id="ADP19699.1"/>
    </source>
</evidence>
<organism evidence="8 9">
    <name type="scientific">Achromobacter xylosoxidans (strain A8)</name>
    <dbReference type="NCBI Taxonomy" id="762376"/>
    <lineage>
        <taxon>Bacteria</taxon>
        <taxon>Pseudomonadati</taxon>
        <taxon>Pseudomonadota</taxon>
        <taxon>Betaproteobacteria</taxon>
        <taxon>Burkholderiales</taxon>
        <taxon>Alcaligenaceae</taxon>
        <taxon>Achromobacter</taxon>
    </lineage>
</organism>
<keyword evidence="5 6" id="KW-0408">Iron</keyword>
<dbReference type="Pfam" id="PF00034">
    <property type="entry name" value="Cytochrom_C"/>
    <property type="match status" value="2"/>
</dbReference>
<dbReference type="eggNOG" id="COG2863">
    <property type="taxonomic scope" value="Bacteria"/>
</dbReference>
<protein>
    <submittedName>
        <fullName evidence="8">Cytochrome C4</fullName>
    </submittedName>
</protein>
<dbReference type="SUPFAM" id="SSF46626">
    <property type="entry name" value="Cytochrome c"/>
    <property type="match status" value="2"/>
</dbReference>
<dbReference type="PROSITE" id="PS51007">
    <property type="entry name" value="CYTC"/>
    <property type="match status" value="2"/>
</dbReference>
<evidence type="ECO:0000256" key="6">
    <source>
        <dbReference type="PROSITE-ProRule" id="PRU00433"/>
    </source>
</evidence>
<keyword evidence="3 6" id="KW-0479">Metal-binding</keyword>
<dbReference type="InterPro" id="IPR050597">
    <property type="entry name" value="Cytochrome_c_Oxidase_Subunit"/>
</dbReference>
<evidence type="ECO:0000259" key="7">
    <source>
        <dbReference type="PROSITE" id="PS51007"/>
    </source>
</evidence>
<dbReference type="STRING" id="762376.AXYL_06406"/>
<gene>
    <name evidence="8" type="ordered locus">AXYL_06406</name>
</gene>
<evidence type="ECO:0000256" key="2">
    <source>
        <dbReference type="ARBA" id="ARBA00022617"/>
    </source>
</evidence>
<dbReference type="EMBL" id="CP002287">
    <property type="protein sequence ID" value="ADP19699.1"/>
    <property type="molecule type" value="Genomic_DNA"/>
</dbReference>
<name>E3HRT0_ACHXA</name>
<dbReference type="InterPro" id="IPR009056">
    <property type="entry name" value="Cyt_c-like_dom"/>
</dbReference>
<reference evidence="8 9" key="1">
    <citation type="journal article" date="2011" name="J. Bacteriol.">
        <title>Complete genome sequence of the haloaromatic acid-degrading bacterium Achromobacter xylosoxidans A8.</title>
        <authorList>
            <person name="Strnad H."/>
            <person name="Ridl J."/>
            <person name="Paces J."/>
            <person name="Kolar M."/>
            <person name="Vlcek C."/>
            <person name="Paces V."/>
        </authorList>
    </citation>
    <scope>NUCLEOTIDE SEQUENCE [LARGE SCALE GENOMIC DNA]</scope>
    <source>
        <strain evidence="8 9">A8</strain>
    </source>
</reference>
<feature type="domain" description="Cytochrome c" evidence="7">
    <location>
        <begin position="81"/>
        <end position="179"/>
    </location>
</feature>
<evidence type="ECO:0000256" key="1">
    <source>
        <dbReference type="ARBA" id="ARBA00022448"/>
    </source>
</evidence>
<dbReference type="Proteomes" id="UP000006876">
    <property type="component" value="Chromosome"/>
</dbReference>
<dbReference type="GO" id="GO:0020037">
    <property type="term" value="F:heme binding"/>
    <property type="evidence" value="ECO:0007669"/>
    <property type="project" value="InterPro"/>
</dbReference>
<dbReference type="HOGENOM" id="CLU_076280_2_0_4"/>
<dbReference type="GO" id="GO:0046872">
    <property type="term" value="F:metal ion binding"/>
    <property type="evidence" value="ECO:0007669"/>
    <property type="project" value="UniProtKB-KW"/>
</dbReference>
<dbReference type="PANTHER" id="PTHR33751:SF9">
    <property type="entry name" value="CYTOCHROME C4"/>
    <property type="match status" value="1"/>
</dbReference>
<dbReference type="AlphaFoldDB" id="E3HRT0"/>
<dbReference type="KEGG" id="axy:AXYL_06406"/>
<evidence type="ECO:0000256" key="5">
    <source>
        <dbReference type="ARBA" id="ARBA00023004"/>
    </source>
</evidence>
<dbReference type="PANTHER" id="PTHR33751">
    <property type="entry name" value="CBB3-TYPE CYTOCHROME C OXIDASE SUBUNIT FIXP"/>
    <property type="match status" value="1"/>
</dbReference>
<evidence type="ECO:0000313" key="9">
    <source>
        <dbReference type="Proteomes" id="UP000006876"/>
    </source>
</evidence>
<evidence type="ECO:0000256" key="3">
    <source>
        <dbReference type="ARBA" id="ARBA00022723"/>
    </source>
</evidence>
<dbReference type="Gene3D" id="1.10.760.10">
    <property type="entry name" value="Cytochrome c-like domain"/>
    <property type="match status" value="2"/>
</dbReference>
<dbReference type="InterPro" id="IPR036909">
    <property type="entry name" value="Cyt_c-like_dom_sf"/>
</dbReference>